<sequence>MIGRMEDWGKEEGCALEGAGGTPRTRGSWRGEKEDEKEEEEDEEECRYHCRRIMAEVCTASGMREGLPENFTSRSRESSPVKICSSPSA</sequence>
<feature type="compositionally biased region" description="Acidic residues" evidence="1">
    <location>
        <begin position="35"/>
        <end position="44"/>
    </location>
</feature>
<evidence type="ECO:0000313" key="3">
    <source>
        <dbReference type="Proteomes" id="UP001189429"/>
    </source>
</evidence>
<organism evidence="2 3">
    <name type="scientific">Prorocentrum cordatum</name>
    <dbReference type="NCBI Taxonomy" id="2364126"/>
    <lineage>
        <taxon>Eukaryota</taxon>
        <taxon>Sar</taxon>
        <taxon>Alveolata</taxon>
        <taxon>Dinophyceae</taxon>
        <taxon>Prorocentrales</taxon>
        <taxon>Prorocentraceae</taxon>
        <taxon>Prorocentrum</taxon>
    </lineage>
</organism>
<feature type="region of interest" description="Disordered" evidence="1">
    <location>
        <begin position="66"/>
        <end position="89"/>
    </location>
</feature>
<protein>
    <submittedName>
        <fullName evidence="2">Uncharacterized protein</fullName>
    </submittedName>
</protein>
<evidence type="ECO:0000256" key="1">
    <source>
        <dbReference type="SAM" id="MobiDB-lite"/>
    </source>
</evidence>
<reference evidence="2" key="1">
    <citation type="submission" date="2023-10" db="EMBL/GenBank/DDBJ databases">
        <authorList>
            <person name="Chen Y."/>
            <person name="Shah S."/>
            <person name="Dougan E. K."/>
            <person name="Thang M."/>
            <person name="Chan C."/>
        </authorList>
    </citation>
    <scope>NUCLEOTIDE SEQUENCE [LARGE SCALE GENOMIC DNA]</scope>
</reference>
<name>A0ABN9TLB8_9DINO</name>
<accession>A0ABN9TLB8</accession>
<evidence type="ECO:0000313" key="2">
    <source>
        <dbReference type="EMBL" id="CAK0846765.1"/>
    </source>
</evidence>
<feature type="compositionally biased region" description="Basic and acidic residues" evidence="1">
    <location>
        <begin position="1"/>
        <end position="13"/>
    </location>
</feature>
<keyword evidence="3" id="KW-1185">Reference proteome</keyword>
<feature type="region of interest" description="Disordered" evidence="1">
    <location>
        <begin position="1"/>
        <end position="44"/>
    </location>
</feature>
<dbReference type="Proteomes" id="UP001189429">
    <property type="component" value="Unassembled WGS sequence"/>
</dbReference>
<dbReference type="EMBL" id="CAUYUJ010014845">
    <property type="protein sequence ID" value="CAK0846765.1"/>
    <property type="molecule type" value="Genomic_DNA"/>
</dbReference>
<proteinExistence type="predicted"/>
<comment type="caution">
    <text evidence="2">The sequence shown here is derived from an EMBL/GenBank/DDBJ whole genome shotgun (WGS) entry which is preliminary data.</text>
</comment>
<gene>
    <name evidence="2" type="ORF">PCOR1329_LOCUS40179</name>
</gene>